<dbReference type="Pfam" id="PF05939">
    <property type="entry name" value="Phage_min_tail"/>
    <property type="match status" value="1"/>
</dbReference>
<evidence type="ECO:0000313" key="1">
    <source>
        <dbReference type="EMBL" id="CAB5710129.1"/>
    </source>
</evidence>
<accession>A0A9N8GZ57</accession>
<reference evidence="1" key="1">
    <citation type="submission" date="2020-05" db="EMBL/GenBank/DDBJ databases">
        <authorList>
            <person name="Delgado-Blas J."/>
        </authorList>
    </citation>
    <scope>NUCLEOTIDE SEQUENCE</scope>
    <source>
        <strain evidence="1">BB1453</strain>
    </source>
</reference>
<dbReference type="AlphaFoldDB" id="A0A9N8GZ57"/>
<organism evidence="1 2">
    <name type="scientific">Providencia rettgeri</name>
    <dbReference type="NCBI Taxonomy" id="587"/>
    <lineage>
        <taxon>Bacteria</taxon>
        <taxon>Pseudomonadati</taxon>
        <taxon>Pseudomonadota</taxon>
        <taxon>Gammaproteobacteria</taxon>
        <taxon>Enterobacterales</taxon>
        <taxon>Morganellaceae</taxon>
        <taxon>Providencia</taxon>
    </lineage>
</organism>
<dbReference type="EMBL" id="CAHPSF010000011">
    <property type="protein sequence ID" value="CAB5710129.1"/>
    <property type="molecule type" value="Genomic_DNA"/>
</dbReference>
<name>A0A9N8GZ57_PRORE</name>
<evidence type="ECO:0000313" key="2">
    <source>
        <dbReference type="Proteomes" id="UP000834611"/>
    </source>
</evidence>
<dbReference type="InterPro" id="IPR010265">
    <property type="entry name" value="Phage_lambda_TipM"/>
</dbReference>
<comment type="caution">
    <text evidence="1">The sequence shown here is derived from an EMBL/GenBank/DDBJ whole genome shotgun (WGS) entry which is preliminary data.</text>
</comment>
<dbReference type="Proteomes" id="UP000834611">
    <property type="component" value="Unassembled WGS sequence"/>
</dbReference>
<proteinExistence type="predicted"/>
<dbReference type="RefSeq" id="WP_239407221.1">
    <property type="nucleotide sequence ID" value="NZ_CAHPRV010000002.1"/>
</dbReference>
<protein>
    <submittedName>
        <fullName evidence="1">Phage-related protein</fullName>
    </submittedName>
</protein>
<gene>
    <name evidence="1" type="ORF">GHA_03489</name>
</gene>
<sequence length="117" mass="13095">MTPIFNWVPQKDFTVTETPNVSVVTFGDGYEQRQQKGINPILSKYSALTFIGVDGLCGKPNVAKEVRSFLKARGAVESFLWTPSDTGLQGRYVCRSWSYSKNGTIHKLTAEFEEVAR</sequence>